<dbReference type="PANTHER" id="PTHR13126">
    <property type="entry name" value="CHAPERONE ATP11"/>
    <property type="match status" value="1"/>
</dbReference>
<dbReference type="GO" id="GO:0005739">
    <property type="term" value="C:mitochondrion"/>
    <property type="evidence" value="ECO:0007669"/>
    <property type="project" value="UniProtKB-SubCell"/>
</dbReference>
<gene>
    <name evidence="6" type="ORF">JVT61DRAFT_9312</name>
</gene>
<evidence type="ECO:0000256" key="2">
    <source>
        <dbReference type="ARBA" id="ARBA00009116"/>
    </source>
</evidence>
<keyword evidence="4" id="KW-0496">Mitochondrion</keyword>
<reference evidence="6" key="1">
    <citation type="submission" date="2021-03" db="EMBL/GenBank/DDBJ databases">
        <title>Evolutionary innovations through gain and loss of genes in the ectomycorrhizal Boletales.</title>
        <authorList>
            <person name="Wu G."/>
            <person name="Miyauchi S."/>
            <person name="Morin E."/>
            <person name="Yang Z.-L."/>
            <person name="Xu J."/>
            <person name="Martin F.M."/>
        </authorList>
    </citation>
    <scope>NUCLEOTIDE SEQUENCE</scope>
    <source>
        <strain evidence="6">BR01</strain>
    </source>
</reference>
<protein>
    <submittedName>
        <fullName evidence="6">ATP11-domain-containing protein</fullName>
    </submittedName>
</protein>
<evidence type="ECO:0000313" key="6">
    <source>
        <dbReference type="EMBL" id="KAG6371602.1"/>
    </source>
</evidence>
<dbReference type="InterPro" id="IPR010591">
    <property type="entry name" value="ATP11"/>
</dbReference>
<dbReference type="Proteomes" id="UP000683000">
    <property type="component" value="Unassembled WGS sequence"/>
</dbReference>
<evidence type="ECO:0000256" key="3">
    <source>
        <dbReference type="ARBA" id="ARBA00022946"/>
    </source>
</evidence>
<keyword evidence="3" id="KW-0809">Transit peptide</keyword>
<dbReference type="PANTHER" id="PTHR13126:SF0">
    <property type="entry name" value="ATP SYNTHASE MITOCHONDRIAL F1 COMPLEX ASSEMBLY FACTOR 1"/>
    <property type="match status" value="1"/>
</dbReference>
<evidence type="ECO:0000256" key="4">
    <source>
        <dbReference type="ARBA" id="ARBA00023128"/>
    </source>
</evidence>
<evidence type="ECO:0000313" key="7">
    <source>
        <dbReference type="Proteomes" id="UP000683000"/>
    </source>
</evidence>
<evidence type="ECO:0000256" key="1">
    <source>
        <dbReference type="ARBA" id="ARBA00004173"/>
    </source>
</evidence>
<comment type="similarity">
    <text evidence="2">Belongs to the ATP11 family.</text>
</comment>
<evidence type="ECO:0000256" key="5">
    <source>
        <dbReference type="SAM" id="Coils"/>
    </source>
</evidence>
<keyword evidence="7" id="KW-1185">Reference proteome</keyword>
<feature type="coiled-coil region" evidence="5">
    <location>
        <begin position="96"/>
        <end position="130"/>
    </location>
</feature>
<comment type="subcellular location">
    <subcellularLocation>
        <location evidence="1">Mitochondrion</location>
    </subcellularLocation>
</comment>
<comment type="caution">
    <text evidence="6">The sequence shown here is derived from an EMBL/GenBank/DDBJ whole genome shotgun (WGS) entry which is preliminary data.</text>
</comment>
<dbReference type="GO" id="GO:0033615">
    <property type="term" value="P:mitochondrial proton-transporting ATP synthase complex assembly"/>
    <property type="evidence" value="ECO:0007669"/>
    <property type="project" value="TreeGrafter"/>
</dbReference>
<proteinExistence type="inferred from homology"/>
<dbReference type="EMBL" id="JAGFBS010000033">
    <property type="protein sequence ID" value="KAG6371602.1"/>
    <property type="molecule type" value="Genomic_DNA"/>
</dbReference>
<dbReference type="AlphaFoldDB" id="A0A8I2YH41"/>
<dbReference type="OrthoDB" id="16535at2759"/>
<organism evidence="6 7">
    <name type="scientific">Boletus reticuloceps</name>
    <dbReference type="NCBI Taxonomy" id="495285"/>
    <lineage>
        <taxon>Eukaryota</taxon>
        <taxon>Fungi</taxon>
        <taxon>Dikarya</taxon>
        <taxon>Basidiomycota</taxon>
        <taxon>Agaricomycotina</taxon>
        <taxon>Agaricomycetes</taxon>
        <taxon>Agaricomycetidae</taxon>
        <taxon>Boletales</taxon>
        <taxon>Boletineae</taxon>
        <taxon>Boletaceae</taxon>
        <taxon>Boletoideae</taxon>
        <taxon>Boletus</taxon>
    </lineage>
</organism>
<name>A0A8I2YH41_9AGAM</name>
<keyword evidence="5" id="KW-0175">Coiled coil</keyword>
<sequence>MFNVATLSDCCPKQRYLACPVQSLQFGRTNLCPLFGPVSNLYTQPEPADSLTWQSHMSFQMIRPTLQARVYQSTPYARFRCIHSGSPAASYNLKYIDKLQQKAQEKGLDVEELGSQAREEARRKQKMEAASLLASFKKADHGLPRAKARPDAPEGARTFSIRKDSSPIKASVQMRRDSYASMLNSPIDSSAAFLDIEYLKTHSNTTHIITNIRTVDSVPCLAKQGHRKRLYLCFPPFGVVQCNDACCKKVSGPTPDPSSSESTGTAHEFFFLQWDFHPAPPIPAVSESNPFEPMTPSSSSRHNTEPSTVLFTPLQEYKLRTSFATPYLVLTFYTDLSRSHGIVLLRGEITPSSAAVQPGTGIPERFLLNQVDAQLLAIGLQKFYLWGDGGKDNDHDLSAEMLLKQFHEEPEKFSWKDLLRILDVVA</sequence>
<dbReference type="Pfam" id="PF06644">
    <property type="entry name" value="ATP11"/>
    <property type="match status" value="2"/>
</dbReference>
<accession>A0A8I2YH41</accession>